<organism evidence="1">
    <name type="scientific">Anguilla anguilla</name>
    <name type="common">European freshwater eel</name>
    <name type="synonym">Muraena anguilla</name>
    <dbReference type="NCBI Taxonomy" id="7936"/>
    <lineage>
        <taxon>Eukaryota</taxon>
        <taxon>Metazoa</taxon>
        <taxon>Chordata</taxon>
        <taxon>Craniata</taxon>
        <taxon>Vertebrata</taxon>
        <taxon>Euteleostomi</taxon>
        <taxon>Actinopterygii</taxon>
        <taxon>Neopterygii</taxon>
        <taxon>Teleostei</taxon>
        <taxon>Anguilliformes</taxon>
        <taxon>Anguillidae</taxon>
        <taxon>Anguilla</taxon>
    </lineage>
</organism>
<protein>
    <submittedName>
        <fullName evidence="1">Uncharacterized protein</fullName>
    </submittedName>
</protein>
<proteinExistence type="predicted"/>
<name>A0A0E9QPI5_ANGAN</name>
<accession>A0A0E9QPI5</accession>
<dbReference type="AlphaFoldDB" id="A0A0E9QPI5"/>
<dbReference type="EMBL" id="GBXM01090220">
    <property type="protein sequence ID" value="JAH18357.1"/>
    <property type="molecule type" value="Transcribed_RNA"/>
</dbReference>
<reference evidence="1" key="2">
    <citation type="journal article" date="2015" name="Fish Shellfish Immunol.">
        <title>Early steps in the European eel (Anguilla anguilla)-Vibrio vulnificus interaction in the gills: Role of the RtxA13 toxin.</title>
        <authorList>
            <person name="Callol A."/>
            <person name="Pajuelo D."/>
            <person name="Ebbesson L."/>
            <person name="Teles M."/>
            <person name="MacKenzie S."/>
            <person name="Amaro C."/>
        </authorList>
    </citation>
    <scope>NUCLEOTIDE SEQUENCE</scope>
</reference>
<evidence type="ECO:0000313" key="1">
    <source>
        <dbReference type="EMBL" id="JAH18357.1"/>
    </source>
</evidence>
<sequence>MRIRTGPERVKLILNAQTPSFSLAFPPSLIFPQTFVELSAWASPLIPLQSNSFAIPSDKHWLLPHRIM</sequence>
<reference evidence="1" key="1">
    <citation type="submission" date="2014-11" db="EMBL/GenBank/DDBJ databases">
        <authorList>
            <person name="Amaro Gonzalez C."/>
        </authorList>
    </citation>
    <scope>NUCLEOTIDE SEQUENCE</scope>
</reference>